<organism evidence="1 2">
    <name type="scientific">Suillus luteus UH-Slu-Lm8-n1</name>
    <dbReference type="NCBI Taxonomy" id="930992"/>
    <lineage>
        <taxon>Eukaryota</taxon>
        <taxon>Fungi</taxon>
        <taxon>Dikarya</taxon>
        <taxon>Basidiomycota</taxon>
        <taxon>Agaricomycotina</taxon>
        <taxon>Agaricomycetes</taxon>
        <taxon>Agaricomycetidae</taxon>
        <taxon>Boletales</taxon>
        <taxon>Suillineae</taxon>
        <taxon>Suillaceae</taxon>
        <taxon>Suillus</taxon>
    </lineage>
</organism>
<protein>
    <submittedName>
        <fullName evidence="1">Uncharacterized protein</fullName>
    </submittedName>
</protein>
<gene>
    <name evidence="1" type="ORF">CY34DRAFT_93329</name>
</gene>
<sequence>YKEKCRHLQVILRPHPSTSGRNIQQRLFLRQQFDPRRLSGLFILGVCAKQRINSNLDVAS</sequence>
<keyword evidence="2" id="KW-1185">Reference proteome</keyword>
<dbReference type="EMBL" id="KN835476">
    <property type="protein sequence ID" value="KIK37092.1"/>
    <property type="molecule type" value="Genomic_DNA"/>
</dbReference>
<evidence type="ECO:0000313" key="2">
    <source>
        <dbReference type="Proteomes" id="UP000054485"/>
    </source>
</evidence>
<reference evidence="2" key="2">
    <citation type="submission" date="2015-01" db="EMBL/GenBank/DDBJ databases">
        <title>Evolutionary Origins and Diversification of the Mycorrhizal Mutualists.</title>
        <authorList>
            <consortium name="DOE Joint Genome Institute"/>
            <consortium name="Mycorrhizal Genomics Consortium"/>
            <person name="Kohler A."/>
            <person name="Kuo A."/>
            <person name="Nagy L.G."/>
            <person name="Floudas D."/>
            <person name="Copeland A."/>
            <person name="Barry K.W."/>
            <person name="Cichocki N."/>
            <person name="Veneault-Fourrey C."/>
            <person name="LaButti K."/>
            <person name="Lindquist E.A."/>
            <person name="Lipzen A."/>
            <person name="Lundell T."/>
            <person name="Morin E."/>
            <person name="Murat C."/>
            <person name="Riley R."/>
            <person name="Ohm R."/>
            <person name="Sun H."/>
            <person name="Tunlid A."/>
            <person name="Henrissat B."/>
            <person name="Grigoriev I.V."/>
            <person name="Hibbett D.S."/>
            <person name="Martin F."/>
        </authorList>
    </citation>
    <scope>NUCLEOTIDE SEQUENCE [LARGE SCALE GENOMIC DNA]</scope>
    <source>
        <strain evidence="2">UH-Slu-Lm8-n1</strain>
    </source>
</reference>
<evidence type="ECO:0000313" key="1">
    <source>
        <dbReference type="EMBL" id="KIK37092.1"/>
    </source>
</evidence>
<dbReference type="AlphaFoldDB" id="A0A0D0AS67"/>
<dbReference type="InParanoid" id="A0A0D0AS67"/>
<proteinExistence type="predicted"/>
<reference evidence="1 2" key="1">
    <citation type="submission" date="2014-04" db="EMBL/GenBank/DDBJ databases">
        <authorList>
            <consortium name="DOE Joint Genome Institute"/>
            <person name="Kuo A."/>
            <person name="Ruytinx J."/>
            <person name="Rineau F."/>
            <person name="Colpaert J."/>
            <person name="Kohler A."/>
            <person name="Nagy L.G."/>
            <person name="Floudas D."/>
            <person name="Copeland A."/>
            <person name="Barry K.W."/>
            <person name="Cichocki N."/>
            <person name="Veneault-Fourrey C."/>
            <person name="LaButti K."/>
            <person name="Lindquist E.A."/>
            <person name="Lipzen A."/>
            <person name="Lundell T."/>
            <person name="Morin E."/>
            <person name="Murat C."/>
            <person name="Sun H."/>
            <person name="Tunlid A."/>
            <person name="Henrissat B."/>
            <person name="Grigoriev I.V."/>
            <person name="Hibbett D.S."/>
            <person name="Martin F."/>
            <person name="Nordberg H.P."/>
            <person name="Cantor M.N."/>
            <person name="Hua S.X."/>
        </authorList>
    </citation>
    <scope>NUCLEOTIDE SEQUENCE [LARGE SCALE GENOMIC DNA]</scope>
    <source>
        <strain evidence="1 2">UH-Slu-Lm8-n1</strain>
    </source>
</reference>
<dbReference type="HOGENOM" id="CLU_2948387_0_0_1"/>
<accession>A0A0D0AS67</accession>
<feature type="non-terminal residue" evidence="1">
    <location>
        <position position="1"/>
    </location>
</feature>
<name>A0A0D0AS67_9AGAM</name>
<dbReference type="Proteomes" id="UP000054485">
    <property type="component" value="Unassembled WGS sequence"/>
</dbReference>